<keyword evidence="4 7" id="KW-0689">Ribosomal protein</keyword>
<dbReference type="GO" id="GO:0003735">
    <property type="term" value="F:structural constituent of ribosome"/>
    <property type="evidence" value="ECO:0007669"/>
    <property type="project" value="InterPro"/>
</dbReference>
<comment type="subunit">
    <text evidence="7">Part of the 30S ribosomal subunit. Forms a loose heterodimer with protein S19. Forms two bridges to the 50S subunit in the 70S ribosome.</text>
</comment>
<evidence type="ECO:0000256" key="4">
    <source>
        <dbReference type="ARBA" id="ARBA00022980"/>
    </source>
</evidence>
<evidence type="ECO:0000313" key="10">
    <source>
        <dbReference type="EMBL" id="OIN90958.1"/>
    </source>
</evidence>
<dbReference type="GO" id="GO:0006412">
    <property type="term" value="P:translation"/>
    <property type="evidence" value="ECO:0007669"/>
    <property type="project" value="UniProtKB-UniRule"/>
</dbReference>
<evidence type="ECO:0000313" key="11">
    <source>
        <dbReference type="Proteomes" id="UP000182345"/>
    </source>
</evidence>
<evidence type="ECO:0000256" key="9">
    <source>
        <dbReference type="SAM" id="MobiDB-lite"/>
    </source>
</evidence>
<feature type="region of interest" description="Disordered" evidence="9">
    <location>
        <begin position="99"/>
        <end position="141"/>
    </location>
</feature>
<reference evidence="10 11" key="1">
    <citation type="journal article" date="2016" name="Environ. Microbiol.">
        <title>Genomic resolution of a cold subsurface aquifer community provides metabolic insights for novel microbes adapted to high CO concentrations.</title>
        <authorList>
            <person name="Probst A.J."/>
            <person name="Castelle C.J."/>
            <person name="Singh A."/>
            <person name="Brown C.T."/>
            <person name="Anantharaman K."/>
            <person name="Sharon I."/>
            <person name="Hug L.A."/>
            <person name="Burstein D."/>
            <person name="Emerson J.B."/>
            <person name="Thomas B.C."/>
            <person name="Banfield J.F."/>
        </authorList>
    </citation>
    <scope>NUCLEOTIDE SEQUENCE [LARGE SCALE GENOMIC DNA]</scope>
    <source>
        <strain evidence="10">CG1_02_44_10</strain>
    </source>
</reference>
<dbReference type="SUPFAM" id="SSF46946">
    <property type="entry name" value="S13-like H2TH domain"/>
    <property type="match status" value="1"/>
</dbReference>
<dbReference type="InterPro" id="IPR018269">
    <property type="entry name" value="Ribosomal_uS13_CS"/>
</dbReference>
<evidence type="ECO:0000256" key="7">
    <source>
        <dbReference type="HAMAP-Rule" id="MF_01315"/>
    </source>
</evidence>
<comment type="caution">
    <text evidence="10">The sequence shown here is derived from an EMBL/GenBank/DDBJ whole genome shotgun (WGS) entry which is preliminary data.</text>
</comment>
<dbReference type="InterPro" id="IPR010979">
    <property type="entry name" value="Ribosomal_uS13-like_H2TH"/>
</dbReference>
<dbReference type="NCBIfam" id="TIGR03631">
    <property type="entry name" value="uS13_bact"/>
    <property type="match status" value="1"/>
</dbReference>
<dbReference type="GO" id="GO:0015935">
    <property type="term" value="C:small ribosomal subunit"/>
    <property type="evidence" value="ECO:0007669"/>
    <property type="project" value="TreeGrafter"/>
</dbReference>
<keyword evidence="5 7" id="KW-0687">Ribonucleoprotein</keyword>
<dbReference type="EMBL" id="MNUK01000056">
    <property type="protein sequence ID" value="OIN90958.1"/>
    <property type="molecule type" value="Genomic_DNA"/>
</dbReference>
<dbReference type="Proteomes" id="UP000182345">
    <property type="component" value="Unassembled WGS sequence"/>
</dbReference>
<name>A0A1J4RYB5_9BACT</name>
<dbReference type="Gene3D" id="1.10.8.50">
    <property type="match status" value="1"/>
</dbReference>
<keyword evidence="2 7" id="KW-0699">rRNA-binding</keyword>
<dbReference type="GO" id="GO:0000049">
    <property type="term" value="F:tRNA binding"/>
    <property type="evidence" value="ECO:0007669"/>
    <property type="project" value="UniProtKB-UniRule"/>
</dbReference>
<dbReference type="PANTHER" id="PTHR10871">
    <property type="entry name" value="30S RIBOSOMAL PROTEIN S13/40S RIBOSOMAL PROTEIN S18"/>
    <property type="match status" value="1"/>
</dbReference>
<keyword evidence="7" id="KW-0820">tRNA-binding</keyword>
<proteinExistence type="inferred from homology"/>
<evidence type="ECO:0000256" key="5">
    <source>
        <dbReference type="ARBA" id="ARBA00023274"/>
    </source>
</evidence>
<comment type="similarity">
    <text evidence="1 7 8">Belongs to the universal ribosomal protein uS13 family.</text>
</comment>
<evidence type="ECO:0000256" key="1">
    <source>
        <dbReference type="ARBA" id="ARBA00008080"/>
    </source>
</evidence>
<dbReference type="InterPro" id="IPR027437">
    <property type="entry name" value="Rbsml_uS13_C"/>
</dbReference>
<evidence type="ECO:0000256" key="2">
    <source>
        <dbReference type="ARBA" id="ARBA00022730"/>
    </source>
</evidence>
<accession>A0A1J4RYB5</accession>
<organism evidence="10 11">
    <name type="scientific">Candidatus Collierbacteria bacterium CG1_02_44_10</name>
    <dbReference type="NCBI Taxonomy" id="1805087"/>
    <lineage>
        <taxon>Bacteria</taxon>
        <taxon>Candidatus Collieribacteriota</taxon>
    </lineage>
</organism>
<feature type="compositionally biased region" description="Basic residues" evidence="9">
    <location>
        <begin position="100"/>
        <end position="115"/>
    </location>
</feature>
<dbReference type="PANTHER" id="PTHR10871:SF1">
    <property type="entry name" value="SMALL RIBOSOMAL SUBUNIT PROTEIN US13M"/>
    <property type="match status" value="1"/>
</dbReference>
<dbReference type="AlphaFoldDB" id="A0A1J4RYB5"/>
<protein>
    <recommendedName>
        <fullName evidence="6 7">Small ribosomal subunit protein uS13</fullName>
    </recommendedName>
</protein>
<dbReference type="PROSITE" id="PS00646">
    <property type="entry name" value="RIBOSOMAL_S13_1"/>
    <property type="match status" value="1"/>
</dbReference>
<dbReference type="InterPro" id="IPR001892">
    <property type="entry name" value="Ribosomal_uS13"/>
</dbReference>
<dbReference type="PROSITE" id="PS50159">
    <property type="entry name" value="RIBOSOMAL_S13_2"/>
    <property type="match status" value="1"/>
</dbReference>
<dbReference type="GO" id="GO:0019843">
    <property type="term" value="F:rRNA binding"/>
    <property type="evidence" value="ECO:0007669"/>
    <property type="project" value="UniProtKB-UniRule"/>
</dbReference>
<dbReference type="FunFam" id="1.10.8.50:FF:000001">
    <property type="entry name" value="30S ribosomal protein S13"/>
    <property type="match status" value="1"/>
</dbReference>
<comment type="function">
    <text evidence="7">Located at the top of the head of the 30S subunit, it contacts several helices of the 16S rRNA. In the 70S ribosome it contacts the 23S rRNA (bridge B1a) and protein L5 of the 50S subunit (bridge B1b), connecting the 2 subunits; these bridges are implicated in subunit movement. Contacts the tRNAs in the A and P-sites.</text>
</comment>
<evidence type="ECO:0000256" key="6">
    <source>
        <dbReference type="ARBA" id="ARBA00035166"/>
    </source>
</evidence>
<evidence type="ECO:0000256" key="8">
    <source>
        <dbReference type="RuleBase" id="RU003830"/>
    </source>
</evidence>
<keyword evidence="3 7" id="KW-0694">RNA-binding</keyword>
<dbReference type="InterPro" id="IPR019980">
    <property type="entry name" value="Ribosomal_uS13_bac-type"/>
</dbReference>
<dbReference type="PIRSF" id="PIRSF002134">
    <property type="entry name" value="Ribosomal_S13"/>
    <property type="match status" value="1"/>
</dbReference>
<evidence type="ECO:0000256" key="3">
    <source>
        <dbReference type="ARBA" id="ARBA00022884"/>
    </source>
</evidence>
<sequence length="141" mass="15703">MPRLSGIDIPNEKRIDISLTYIYGIGEKIAHDILKIAQVDPTIRTKNLTGEELKNIQTAIETMPTEGELRKIIRNNIETLKRIQAYRGVRHSMGLPVRGQRTRTNARTRKGKRKTIGAISKEAATSAPAKTAQAKTTTAKK</sequence>
<dbReference type="HAMAP" id="MF_01315">
    <property type="entry name" value="Ribosomal_uS13"/>
    <property type="match status" value="1"/>
</dbReference>
<dbReference type="Pfam" id="PF00416">
    <property type="entry name" value="Ribosomal_S13"/>
    <property type="match status" value="1"/>
</dbReference>
<feature type="compositionally biased region" description="Low complexity" evidence="9">
    <location>
        <begin position="121"/>
        <end position="141"/>
    </location>
</feature>
<dbReference type="Gene3D" id="4.10.910.10">
    <property type="entry name" value="30s ribosomal protein s13, domain 2"/>
    <property type="match status" value="1"/>
</dbReference>
<gene>
    <name evidence="7" type="primary">rpsM</name>
    <name evidence="10" type="ORF">AUJ42_02425</name>
</gene>